<protein>
    <submittedName>
        <fullName evidence="1">Uncharacterized protein</fullName>
    </submittedName>
</protein>
<dbReference type="AlphaFoldDB" id="A0A1F7GDN3"/>
<evidence type="ECO:0000313" key="2">
    <source>
        <dbReference type="Proteomes" id="UP000178372"/>
    </source>
</evidence>
<evidence type="ECO:0000313" key="1">
    <source>
        <dbReference type="EMBL" id="OGK16989.1"/>
    </source>
</evidence>
<gene>
    <name evidence="1" type="ORF">A2690_02340</name>
</gene>
<accession>A0A1F7GDN3</accession>
<dbReference type="InterPro" id="IPR029058">
    <property type="entry name" value="AB_hydrolase_fold"/>
</dbReference>
<reference evidence="1 2" key="1">
    <citation type="journal article" date="2016" name="Nat. Commun.">
        <title>Thousands of microbial genomes shed light on interconnected biogeochemical processes in an aquifer system.</title>
        <authorList>
            <person name="Anantharaman K."/>
            <person name="Brown C.T."/>
            <person name="Hug L.A."/>
            <person name="Sharon I."/>
            <person name="Castelle C.J."/>
            <person name="Probst A.J."/>
            <person name="Thomas B.C."/>
            <person name="Singh A."/>
            <person name="Wilkins M.J."/>
            <person name="Karaoz U."/>
            <person name="Brodie E.L."/>
            <person name="Williams K.H."/>
            <person name="Hubbard S.S."/>
            <person name="Banfield J.F."/>
        </authorList>
    </citation>
    <scope>NUCLEOTIDE SEQUENCE [LARGE SCALE GENOMIC DNA]</scope>
</reference>
<sequence>MEARNSPEVRIDRVESPSNTIELAPEMEIFIVNFLGATASGPDVSRARQVFEERYGHDNYFAPSSGLFGTQGYRTGETGGERAKRFAREVLNHSGDKDLFIHGSSSGAYEALETLEELLNDSKIDGRNISLVIGAVPGLSERGFNGLRRFGCDYVAMLTTMDAVEQHIVCPGPELLYQDDEIEDREDADVFHDTSEDRQQRRDFFRLNLVRFIPDENVRNQFLGKLNTLDIQLQLALYSGDNVSVKKLTAEREKLLHPYKELYFHGGLVPDEKTQEYLRQYQELETGFKSRLWMTGQSLAFIGRILATTQSGYQEKLASLVKLAESKGVTLSVGVALMQRDPIMPPEYIDLVKERFNEAGVTLSWMGIFEQMGHASVGQYPETIVQMIDTMLTGQNRTPA</sequence>
<dbReference type="Proteomes" id="UP000178372">
    <property type="component" value="Unassembled WGS sequence"/>
</dbReference>
<dbReference type="SUPFAM" id="SSF53474">
    <property type="entry name" value="alpha/beta-Hydrolases"/>
    <property type="match status" value="1"/>
</dbReference>
<organism evidence="1 2">
    <name type="scientific">Candidatus Roizmanbacteria bacterium RIFCSPHIGHO2_01_FULL_39_12b</name>
    <dbReference type="NCBI Taxonomy" id="1802030"/>
    <lineage>
        <taxon>Bacteria</taxon>
        <taxon>Candidatus Roizmaniibacteriota</taxon>
    </lineage>
</organism>
<proteinExistence type="predicted"/>
<comment type="caution">
    <text evidence="1">The sequence shown here is derived from an EMBL/GenBank/DDBJ whole genome shotgun (WGS) entry which is preliminary data.</text>
</comment>
<dbReference type="EMBL" id="MFZF01000007">
    <property type="protein sequence ID" value="OGK16989.1"/>
    <property type="molecule type" value="Genomic_DNA"/>
</dbReference>
<name>A0A1F7GDN3_9BACT</name>